<dbReference type="InterPro" id="IPR050553">
    <property type="entry name" value="Thioredoxin_ResA/DsbE_sf"/>
</dbReference>
<protein>
    <submittedName>
        <fullName evidence="2">TlpA family protein disulfide reductase</fullName>
    </submittedName>
</protein>
<proteinExistence type="predicted"/>
<comment type="caution">
    <text evidence="2">The sequence shown here is derived from an EMBL/GenBank/DDBJ whole genome shotgun (WGS) entry which is preliminary data.</text>
</comment>
<evidence type="ECO:0000313" key="3">
    <source>
        <dbReference type="Proteomes" id="UP000812961"/>
    </source>
</evidence>
<dbReference type="PROSITE" id="PS51352">
    <property type="entry name" value="THIOREDOXIN_2"/>
    <property type="match status" value="1"/>
</dbReference>
<dbReference type="InterPro" id="IPR000866">
    <property type="entry name" value="AhpC/TSA"/>
</dbReference>
<gene>
    <name evidence="2" type="ORF">K1Y79_05275</name>
</gene>
<dbReference type="CDD" id="cd02966">
    <property type="entry name" value="TlpA_like_family"/>
    <property type="match status" value="1"/>
</dbReference>
<name>A0ABS7G7W8_9BACT</name>
<dbReference type="Proteomes" id="UP000812961">
    <property type="component" value="Unassembled WGS sequence"/>
</dbReference>
<dbReference type="RefSeq" id="WP_220248950.1">
    <property type="nucleotide sequence ID" value="NZ_JAICCF010000001.1"/>
</dbReference>
<dbReference type="Gene3D" id="3.40.30.10">
    <property type="entry name" value="Glutaredoxin"/>
    <property type="match status" value="1"/>
</dbReference>
<dbReference type="PANTHER" id="PTHR42852:SF13">
    <property type="entry name" value="PROTEIN DIPZ"/>
    <property type="match status" value="1"/>
</dbReference>
<dbReference type="EMBL" id="JAICCF010000001">
    <property type="protein sequence ID" value="MBW8683739.1"/>
    <property type="molecule type" value="Genomic_DNA"/>
</dbReference>
<evidence type="ECO:0000313" key="2">
    <source>
        <dbReference type="EMBL" id="MBW8683739.1"/>
    </source>
</evidence>
<dbReference type="PANTHER" id="PTHR42852">
    <property type="entry name" value="THIOL:DISULFIDE INTERCHANGE PROTEIN DSBE"/>
    <property type="match status" value="1"/>
</dbReference>
<dbReference type="InterPro" id="IPR013766">
    <property type="entry name" value="Thioredoxin_domain"/>
</dbReference>
<keyword evidence="3" id="KW-1185">Reference proteome</keyword>
<reference evidence="2 3" key="1">
    <citation type="submission" date="2021-08" db="EMBL/GenBank/DDBJ databases">
        <title>The genome sequence of Chitinophaga sp. B61.</title>
        <authorList>
            <person name="Zhang X."/>
        </authorList>
    </citation>
    <scope>NUCLEOTIDE SEQUENCE [LARGE SCALE GENOMIC DNA]</scope>
    <source>
        <strain evidence="2 3">B61</strain>
    </source>
</reference>
<dbReference type="SUPFAM" id="SSF52833">
    <property type="entry name" value="Thioredoxin-like"/>
    <property type="match status" value="1"/>
</dbReference>
<dbReference type="InterPro" id="IPR036249">
    <property type="entry name" value="Thioredoxin-like_sf"/>
</dbReference>
<feature type="domain" description="Thioredoxin" evidence="1">
    <location>
        <begin position="38"/>
        <end position="185"/>
    </location>
</feature>
<evidence type="ECO:0000259" key="1">
    <source>
        <dbReference type="PROSITE" id="PS51352"/>
    </source>
</evidence>
<dbReference type="Pfam" id="PF00578">
    <property type="entry name" value="AhpC-TSA"/>
    <property type="match status" value="1"/>
</dbReference>
<organism evidence="2 3">
    <name type="scientific">Chitinophaga rhizophila</name>
    <dbReference type="NCBI Taxonomy" id="2866212"/>
    <lineage>
        <taxon>Bacteria</taxon>
        <taxon>Pseudomonadati</taxon>
        <taxon>Bacteroidota</taxon>
        <taxon>Chitinophagia</taxon>
        <taxon>Chitinophagales</taxon>
        <taxon>Chitinophagaceae</taxon>
        <taxon>Chitinophaga</taxon>
    </lineage>
</organism>
<accession>A0ABS7G7W8</accession>
<sequence>MKIAVLYLFVMSMILMVLVAVGQDRELMKRQPLPLKPVAIGTTVPNIVFRNVVNYYSEEVSISQFKGKAILIDFWAAFCQPCLAQFPKLMQFQEEFKSELQIITVTGDDIQKVKALFAEMSYENIRLITATNDGPEVNDSLFFYFPHRYVPHYIWIAPNGVVNAITGYEAVTRENIRSLVQGNPINAANISIAEQPQNFHPALYTYQEADIADQIMLNDSINGLLAYSILTGYKKQYPPSSAIDNSGIYNQRRIRVWNLPLSTMFRLAFGILSPDPSQQRLIPVPKLFFDIRNKETLEKLTKNYEHPPDTASDLYCYDLIIPGKGMRLLQERMKEDLTRYFGVYGAVERKNLVCYTLNMRDSCLIKTVGGAMLQEGNMYYLKLRNSPLSRLVEHIRAYNEDSKTVFYRGIESAILIDETGFQGCIDIDLSVRMNDLQSLKKAIHSYGLELCEEQRWVDVLIIRD</sequence>